<dbReference type="Gene3D" id="1.10.260.40">
    <property type="entry name" value="lambda repressor-like DNA-binding domains"/>
    <property type="match status" value="1"/>
</dbReference>
<organism evidence="3 4">
    <name type="scientific">Gehongia tenuis</name>
    <dbReference type="NCBI Taxonomy" id="2763655"/>
    <lineage>
        <taxon>Bacteria</taxon>
        <taxon>Bacillati</taxon>
        <taxon>Bacillota</taxon>
        <taxon>Clostridia</taxon>
        <taxon>Christensenellales</taxon>
        <taxon>Christensenellaceae</taxon>
        <taxon>Gehongia</taxon>
    </lineage>
</organism>
<dbReference type="InterPro" id="IPR010982">
    <property type="entry name" value="Lambda_DNA-bd_dom_sf"/>
</dbReference>
<dbReference type="SUPFAM" id="SSF51182">
    <property type="entry name" value="RmlC-like cupins"/>
    <property type="match status" value="1"/>
</dbReference>
<evidence type="ECO:0000256" key="1">
    <source>
        <dbReference type="ARBA" id="ARBA00023125"/>
    </source>
</evidence>
<dbReference type="InterPro" id="IPR013096">
    <property type="entry name" value="Cupin_2"/>
</dbReference>
<dbReference type="CDD" id="cd00093">
    <property type="entry name" value="HTH_XRE"/>
    <property type="match status" value="1"/>
</dbReference>
<dbReference type="GO" id="GO:0003677">
    <property type="term" value="F:DNA binding"/>
    <property type="evidence" value="ECO:0007669"/>
    <property type="project" value="UniProtKB-KW"/>
</dbReference>
<sequence length="183" mass="21202">MPDQILQIATRIKDLREIEDVSVETLAQEFNIDPETYRQYESGQIDIPISFLIQVAQRFKVEFTTLMTGDEPKLHIYNVCRAGKGVRVERRKAYDYKNLAYHMIRKKCEPFFVTVDPNKVKAFSLDSHPGQEFDYVLEGTMKIRIHNKELVLNAGDSIYFDSSYKHGMMAVGDKMVKFLAIVL</sequence>
<dbReference type="InterPro" id="IPR014710">
    <property type="entry name" value="RmlC-like_jellyroll"/>
</dbReference>
<dbReference type="InterPro" id="IPR001387">
    <property type="entry name" value="Cro/C1-type_HTH"/>
</dbReference>
<gene>
    <name evidence="3" type="ORF">H8696_11025</name>
</gene>
<proteinExistence type="predicted"/>
<keyword evidence="1" id="KW-0238">DNA-binding</keyword>
<comment type="caution">
    <text evidence="3">The sequence shown here is derived from an EMBL/GenBank/DDBJ whole genome shotgun (WGS) entry which is preliminary data.</text>
</comment>
<dbReference type="Pfam" id="PF12844">
    <property type="entry name" value="HTH_19"/>
    <property type="match status" value="1"/>
</dbReference>
<evidence type="ECO:0000313" key="4">
    <source>
        <dbReference type="Proteomes" id="UP000623172"/>
    </source>
</evidence>
<name>A0A926HRJ0_9FIRM</name>
<dbReference type="RefSeq" id="WP_249317495.1">
    <property type="nucleotide sequence ID" value="NZ_JACRSR010000007.1"/>
</dbReference>
<dbReference type="SMART" id="SM00530">
    <property type="entry name" value="HTH_XRE"/>
    <property type="match status" value="1"/>
</dbReference>
<dbReference type="SUPFAM" id="SSF47413">
    <property type="entry name" value="lambda repressor-like DNA-binding domains"/>
    <property type="match status" value="1"/>
</dbReference>
<dbReference type="PANTHER" id="PTHR46797">
    <property type="entry name" value="HTH-TYPE TRANSCRIPTIONAL REGULATOR"/>
    <property type="match status" value="1"/>
</dbReference>
<dbReference type="GO" id="GO:0005829">
    <property type="term" value="C:cytosol"/>
    <property type="evidence" value="ECO:0007669"/>
    <property type="project" value="TreeGrafter"/>
</dbReference>
<feature type="domain" description="HTH cro/C1-type" evidence="2">
    <location>
        <begin position="12"/>
        <end position="66"/>
    </location>
</feature>
<evidence type="ECO:0000313" key="3">
    <source>
        <dbReference type="EMBL" id="MBC8532371.1"/>
    </source>
</evidence>
<dbReference type="InterPro" id="IPR011051">
    <property type="entry name" value="RmlC_Cupin_sf"/>
</dbReference>
<dbReference type="Proteomes" id="UP000623172">
    <property type="component" value="Unassembled WGS sequence"/>
</dbReference>
<dbReference type="PANTHER" id="PTHR46797:SF19">
    <property type="entry name" value="BLL2473 PROTEIN"/>
    <property type="match status" value="1"/>
</dbReference>
<accession>A0A926HRJ0</accession>
<dbReference type="GO" id="GO:0003700">
    <property type="term" value="F:DNA-binding transcription factor activity"/>
    <property type="evidence" value="ECO:0007669"/>
    <property type="project" value="TreeGrafter"/>
</dbReference>
<dbReference type="Gene3D" id="2.60.120.10">
    <property type="entry name" value="Jelly Rolls"/>
    <property type="match status" value="1"/>
</dbReference>
<dbReference type="Pfam" id="PF07883">
    <property type="entry name" value="Cupin_2"/>
    <property type="match status" value="1"/>
</dbReference>
<dbReference type="EMBL" id="JACRSR010000007">
    <property type="protein sequence ID" value="MBC8532371.1"/>
    <property type="molecule type" value="Genomic_DNA"/>
</dbReference>
<dbReference type="CDD" id="cd02209">
    <property type="entry name" value="cupin_XRE_C"/>
    <property type="match status" value="1"/>
</dbReference>
<keyword evidence="4" id="KW-1185">Reference proteome</keyword>
<reference evidence="3" key="1">
    <citation type="submission" date="2020-08" db="EMBL/GenBank/DDBJ databases">
        <title>Genome public.</title>
        <authorList>
            <person name="Liu C."/>
            <person name="Sun Q."/>
        </authorList>
    </citation>
    <scope>NUCLEOTIDE SEQUENCE</scope>
    <source>
        <strain evidence="3">NSJ-53</strain>
    </source>
</reference>
<dbReference type="PROSITE" id="PS50943">
    <property type="entry name" value="HTH_CROC1"/>
    <property type="match status" value="1"/>
</dbReference>
<dbReference type="InterPro" id="IPR050807">
    <property type="entry name" value="TransReg_Diox_bact_type"/>
</dbReference>
<evidence type="ECO:0000259" key="2">
    <source>
        <dbReference type="PROSITE" id="PS50943"/>
    </source>
</evidence>
<protein>
    <submittedName>
        <fullName evidence="3">Helix-turn-helix transcriptional regulator</fullName>
    </submittedName>
</protein>
<dbReference type="AlphaFoldDB" id="A0A926HRJ0"/>